<dbReference type="EMBL" id="VJMH01005222">
    <property type="protein sequence ID" value="KAF0698754.1"/>
    <property type="molecule type" value="Genomic_DNA"/>
</dbReference>
<dbReference type="OrthoDB" id="76704at2759"/>
<reference evidence="3 4" key="1">
    <citation type="submission" date="2019-03" db="EMBL/GenBank/DDBJ databases">
        <authorList>
            <person name="Gaulin E."/>
            <person name="Dumas B."/>
        </authorList>
    </citation>
    <scope>NUCLEOTIDE SEQUENCE [LARGE SCALE GENOMIC DNA]</scope>
    <source>
        <strain evidence="3">CBS 568.67</strain>
    </source>
</reference>
<gene>
    <name evidence="3" type="primary">Aste57867_10659</name>
    <name evidence="2" type="ORF">As57867_010619</name>
    <name evidence="3" type="ORF">ASTE57867_10659</name>
</gene>
<keyword evidence="4" id="KW-1185">Reference proteome</keyword>
<evidence type="ECO:0000313" key="3">
    <source>
        <dbReference type="EMBL" id="VFT87531.1"/>
    </source>
</evidence>
<evidence type="ECO:0000256" key="1">
    <source>
        <dbReference type="SAM" id="MobiDB-lite"/>
    </source>
</evidence>
<dbReference type="AlphaFoldDB" id="A0A485KRJ1"/>
<evidence type="ECO:0000313" key="2">
    <source>
        <dbReference type="EMBL" id="KAF0698754.1"/>
    </source>
</evidence>
<name>A0A485KRJ1_9STRA</name>
<protein>
    <submittedName>
        <fullName evidence="3">Aste57867_10659 protein</fullName>
    </submittedName>
</protein>
<accession>A0A485KRJ1</accession>
<organism evidence="3 4">
    <name type="scientific">Aphanomyces stellatus</name>
    <dbReference type="NCBI Taxonomy" id="120398"/>
    <lineage>
        <taxon>Eukaryota</taxon>
        <taxon>Sar</taxon>
        <taxon>Stramenopiles</taxon>
        <taxon>Oomycota</taxon>
        <taxon>Saprolegniomycetes</taxon>
        <taxon>Saprolegniales</taxon>
        <taxon>Verrucalvaceae</taxon>
        <taxon>Aphanomyces</taxon>
    </lineage>
</organism>
<dbReference type="PANTHER" id="PTHR34409">
    <property type="entry name" value="SET DOMAIN-CONTAINING PROTEIN"/>
    <property type="match status" value="1"/>
</dbReference>
<proteinExistence type="predicted"/>
<dbReference type="EMBL" id="CAADRA010005243">
    <property type="protein sequence ID" value="VFT87531.1"/>
    <property type="molecule type" value="Genomic_DNA"/>
</dbReference>
<evidence type="ECO:0000313" key="4">
    <source>
        <dbReference type="Proteomes" id="UP000332933"/>
    </source>
</evidence>
<sequence>MSKKTGRGTSWCPASIDLLLDINQDILPFGQNGCCKFESRFNRLGESQLFQVREADALKRKFLLLKNHGDTDCPEDVQRAKRIQRQIDLSVSVLSLGEEDEDADNGAGQTPPTQADEDVGRSGLPPMELNALSDTLKRASPDASAGLLSSLYR</sequence>
<dbReference type="Proteomes" id="UP000332933">
    <property type="component" value="Unassembled WGS sequence"/>
</dbReference>
<feature type="region of interest" description="Disordered" evidence="1">
    <location>
        <begin position="97"/>
        <end position="136"/>
    </location>
</feature>
<reference evidence="2" key="2">
    <citation type="submission" date="2019-06" db="EMBL/GenBank/DDBJ databases">
        <title>Genomics analysis of Aphanomyces spp. identifies a new class of oomycete effector associated with host adaptation.</title>
        <authorList>
            <person name="Gaulin E."/>
        </authorList>
    </citation>
    <scope>NUCLEOTIDE SEQUENCE</scope>
    <source>
        <strain evidence="2">CBS 578.67</strain>
    </source>
</reference>
<dbReference type="PANTHER" id="PTHR34409:SF1">
    <property type="entry name" value="MYB-LIKE DOMAIN-CONTAINING PROTEIN"/>
    <property type="match status" value="1"/>
</dbReference>